<dbReference type="GO" id="GO:0000776">
    <property type="term" value="C:kinetochore"/>
    <property type="evidence" value="ECO:0007669"/>
    <property type="project" value="TreeGrafter"/>
</dbReference>
<dbReference type="InterPro" id="IPR003511">
    <property type="entry name" value="HORMA_dom"/>
</dbReference>
<dbReference type="PANTHER" id="PTHR11842:SF11">
    <property type="entry name" value="MITOTIC SPINDLE ASSEMBLY CHECKPOINT PROTEIN MAD2A"/>
    <property type="match status" value="1"/>
</dbReference>
<keyword evidence="6" id="KW-0131">Cell cycle</keyword>
<evidence type="ECO:0000313" key="9">
    <source>
        <dbReference type="Proteomes" id="UP000194236"/>
    </source>
</evidence>
<dbReference type="PANTHER" id="PTHR11842">
    <property type="entry name" value="MITOTIC SPINDLE ASSEMBLY CHECKPOINT PROTEIN MAD2"/>
    <property type="match status" value="1"/>
</dbReference>
<comment type="caution">
    <text evidence="8">The sequence shown here is derived from an EMBL/GenBank/DDBJ whole genome shotgun (WGS) entry which is preliminary data.</text>
</comment>
<dbReference type="InterPro" id="IPR045091">
    <property type="entry name" value="Mad2-like"/>
</dbReference>
<dbReference type="GO" id="GO:0005737">
    <property type="term" value="C:cytoplasm"/>
    <property type="evidence" value="ECO:0007669"/>
    <property type="project" value="TreeGrafter"/>
</dbReference>
<keyword evidence="5" id="KW-0539">Nucleus</keyword>
<keyword evidence="9" id="KW-1185">Reference proteome</keyword>
<dbReference type="OrthoDB" id="1806at2759"/>
<comment type="similarity">
    <text evidence="2">Belongs to the MAD2 family.</text>
</comment>
<reference evidence="8 9" key="1">
    <citation type="submission" date="2017-03" db="EMBL/GenBank/DDBJ databases">
        <title>Genome Survey of Euroglyphus maynei.</title>
        <authorList>
            <person name="Arlian L.G."/>
            <person name="Morgan M.S."/>
            <person name="Rider S.D."/>
        </authorList>
    </citation>
    <scope>NUCLEOTIDE SEQUENCE [LARGE SCALE GENOMIC DNA]</scope>
    <source>
        <strain evidence="8">Arlian Lab</strain>
        <tissue evidence="8">Whole body</tissue>
    </source>
</reference>
<evidence type="ECO:0000256" key="1">
    <source>
        <dbReference type="ARBA" id="ARBA00004123"/>
    </source>
</evidence>
<evidence type="ECO:0000256" key="3">
    <source>
        <dbReference type="ARBA" id="ARBA00022618"/>
    </source>
</evidence>
<evidence type="ECO:0000256" key="4">
    <source>
        <dbReference type="ARBA" id="ARBA00022776"/>
    </source>
</evidence>
<keyword evidence="4" id="KW-0498">Mitosis</keyword>
<evidence type="ECO:0000256" key="6">
    <source>
        <dbReference type="ARBA" id="ARBA00023306"/>
    </source>
</evidence>
<dbReference type="EMBL" id="MUJZ01050447">
    <property type="protein sequence ID" value="OTF73714.1"/>
    <property type="molecule type" value="Genomic_DNA"/>
</dbReference>
<dbReference type="GO" id="GO:0005654">
    <property type="term" value="C:nucleoplasm"/>
    <property type="evidence" value="ECO:0007669"/>
    <property type="project" value="TreeGrafter"/>
</dbReference>
<gene>
    <name evidence="8" type="ORF">BLA29_008762</name>
</gene>
<evidence type="ECO:0000256" key="5">
    <source>
        <dbReference type="ARBA" id="ARBA00023242"/>
    </source>
</evidence>
<dbReference type="Pfam" id="PF02301">
    <property type="entry name" value="HORMA"/>
    <property type="match status" value="1"/>
</dbReference>
<dbReference type="GO" id="GO:0007094">
    <property type="term" value="P:mitotic spindle assembly checkpoint signaling"/>
    <property type="evidence" value="ECO:0007669"/>
    <property type="project" value="TreeGrafter"/>
</dbReference>
<sequence>MSSVGVCNSINLKGSVSIIKEFFNYCINNILFQRGIYPSDSFTAVQNYGLTILMSKDERLKKYLQIIFDQMQTFLLQRKLHRVVMALIRMDTKETIERWEFRIDCDKENIDDEKKIDVDLKVIQTQIRDLIRQITASITYLPLIDNPVSFDILFFTDKDTQLPSADWQDSISHIIPNAEEVQLRSFNTKIHNLKASVAYKQNG</sequence>
<evidence type="ECO:0000259" key="7">
    <source>
        <dbReference type="PROSITE" id="PS50815"/>
    </source>
</evidence>
<dbReference type="PROSITE" id="PS50815">
    <property type="entry name" value="HORMA"/>
    <property type="match status" value="1"/>
</dbReference>
<accession>A0A1Y3B0X7</accession>
<proteinExistence type="inferred from homology"/>
<name>A0A1Y3B0X7_EURMA</name>
<evidence type="ECO:0000256" key="2">
    <source>
        <dbReference type="ARBA" id="ARBA00010348"/>
    </source>
</evidence>
<comment type="subcellular location">
    <subcellularLocation>
        <location evidence="1">Nucleus</location>
    </subcellularLocation>
</comment>
<keyword evidence="3" id="KW-0132">Cell division</keyword>
<dbReference type="InterPro" id="IPR036570">
    <property type="entry name" value="HORMA_dom_sf"/>
</dbReference>
<dbReference type="AlphaFoldDB" id="A0A1Y3B0X7"/>
<feature type="domain" description="HORMA" evidence="7">
    <location>
        <begin position="13"/>
        <end position="197"/>
    </location>
</feature>
<dbReference type="SUPFAM" id="SSF56019">
    <property type="entry name" value="The spindle assembly checkpoint protein mad2"/>
    <property type="match status" value="1"/>
</dbReference>
<protein>
    <submittedName>
        <fullName evidence="8">Mitotic spindle assembly checkpoint protein MAD2-like protein</fullName>
    </submittedName>
</protein>
<dbReference type="Proteomes" id="UP000194236">
    <property type="component" value="Unassembled WGS sequence"/>
</dbReference>
<dbReference type="Gene3D" id="3.30.900.10">
    <property type="entry name" value="HORMA domain"/>
    <property type="match status" value="1"/>
</dbReference>
<dbReference type="GO" id="GO:0051301">
    <property type="term" value="P:cell division"/>
    <property type="evidence" value="ECO:0007669"/>
    <property type="project" value="UniProtKB-KW"/>
</dbReference>
<evidence type="ECO:0000313" key="8">
    <source>
        <dbReference type="EMBL" id="OTF73714.1"/>
    </source>
</evidence>
<organism evidence="8 9">
    <name type="scientific">Euroglyphus maynei</name>
    <name type="common">Mayne's house dust mite</name>
    <dbReference type="NCBI Taxonomy" id="6958"/>
    <lineage>
        <taxon>Eukaryota</taxon>
        <taxon>Metazoa</taxon>
        <taxon>Ecdysozoa</taxon>
        <taxon>Arthropoda</taxon>
        <taxon>Chelicerata</taxon>
        <taxon>Arachnida</taxon>
        <taxon>Acari</taxon>
        <taxon>Acariformes</taxon>
        <taxon>Sarcoptiformes</taxon>
        <taxon>Astigmata</taxon>
        <taxon>Psoroptidia</taxon>
        <taxon>Analgoidea</taxon>
        <taxon>Pyroglyphidae</taxon>
        <taxon>Pyroglyphinae</taxon>
        <taxon>Euroglyphus</taxon>
    </lineage>
</organism>